<evidence type="ECO:0000313" key="2">
    <source>
        <dbReference type="EMBL" id="MEQ2227509.1"/>
    </source>
</evidence>
<keyword evidence="3" id="KW-1185">Reference proteome</keyword>
<name>A0ABV0T3X8_9TELE</name>
<reference evidence="2 3" key="1">
    <citation type="submission" date="2021-06" db="EMBL/GenBank/DDBJ databases">
        <authorList>
            <person name="Palmer J.M."/>
        </authorList>
    </citation>
    <scope>NUCLEOTIDE SEQUENCE [LARGE SCALE GENOMIC DNA]</scope>
    <source>
        <strain evidence="3">if_2019</strain>
        <tissue evidence="2">Muscle</tissue>
    </source>
</reference>
<organism evidence="2 3">
    <name type="scientific">Ilyodon furcidens</name>
    <name type="common">goldbreast splitfin</name>
    <dbReference type="NCBI Taxonomy" id="33524"/>
    <lineage>
        <taxon>Eukaryota</taxon>
        <taxon>Metazoa</taxon>
        <taxon>Chordata</taxon>
        <taxon>Craniata</taxon>
        <taxon>Vertebrata</taxon>
        <taxon>Euteleostomi</taxon>
        <taxon>Actinopterygii</taxon>
        <taxon>Neopterygii</taxon>
        <taxon>Teleostei</taxon>
        <taxon>Neoteleostei</taxon>
        <taxon>Acanthomorphata</taxon>
        <taxon>Ovalentaria</taxon>
        <taxon>Atherinomorphae</taxon>
        <taxon>Cyprinodontiformes</taxon>
        <taxon>Goodeidae</taxon>
        <taxon>Ilyodon</taxon>
    </lineage>
</organism>
<sequence>MVPARLHCGVKYQVNRDRMSPPTTDLAEEHQASSIDLLTFLSREAEKSCRSAGLSVPQSAYNGSRLAIPVPGTGPLRRRSPPAPLVVHSGPALRPTSSSRRKKWQRAGVPSRSAGEEVVSQPAYVRAAANEPASSSVTALSPRLVAPLPMPSALAPARCSGATPAELEHRLRFTARQIKILRTTGLLYSSPELMERIRQIEMEYETAVRLFYCRPPSPTPSHRSAAAEQPTSGLQSTAAEQLTSGLQSAAAEQPTSGLQSGAAEQSTSGLQSAAAEQPTSGLQSGAAEQPDSRPDTPQPDS</sequence>
<proteinExistence type="predicted"/>
<accession>A0ABV0T3X8</accession>
<evidence type="ECO:0000256" key="1">
    <source>
        <dbReference type="SAM" id="MobiDB-lite"/>
    </source>
</evidence>
<dbReference type="Proteomes" id="UP001482620">
    <property type="component" value="Unassembled WGS sequence"/>
</dbReference>
<evidence type="ECO:0000313" key="3">
    <source>
        <dbReference type="Proteomes" id="UP001482620"/>
    </source>
</evidence>
<feature type="region of interest" description="Disordered" evidence="1">
    <location>
        <begin position="71"/>
        <end position="120"/>
    </location>
</feature>
<feature type="region of interest" description="Disordered" evidence="1">
    <location>
        <begin position="215"/>
        <end position="301"/>
    </location>
</feature>
<feature type="compositionally biased region" description="Polar residues" evidence="1">
    <location>
        <begin position="229"/>
        <end position="247"/>
    </location>
</feature>
<gene>
    <name evidence="2" type="ORF">ILYODFUR_038304</name>
</gene>
<comment type="caution">
    <text evidence="2">The sequence shown here is derived from an EMBL/GenBank/DDBJ whole genome shotgun (WGS) entry which is preliminary data.</text>
</comment>
<dbReference type="EMBL" id="JAHRIQ010020913">
    <property type="protein sequence ID" value="MEQ2227509.1"/>
    <property type="molecule type" value="Genomic_DNA"/>
</dbReference>
<feature type="compositionally biased region" description="Polar residues" evidence="1">
    <location>
        <begin position="253"/>
        <end position="271"/>
    </location>
</feature>
<feature type="non-terminal residue" evidence="2">
    <location>
        <position position="301"/>
    </location>
</feature>
<protein>
    <submittedName>
        <fullName evidence="2">Uncharacterized protein</fullName>
    </submittedName>
</protein>